<protein>
    <submittedName>
        <fullName evidence="9">ZP domain-containing protein isoform X1</fullName>
    </submittedName>
</protein>
<keyword evidence="3" id="KW-0325">Glycoprotein</keyword>
<dbReference type="STRING" id="8030.ENSSSAP00000102953"/>
<dbReference type="PRINTS" id="PR00023">
    <property type="entry name" value="ZPELLUCIDA"/>
</dbReference>
<feature type="transmembrane region" description="Helical" evidence="5">
    <location>
        <begin position="405"/>
        <end position="425"/>
    </location>
</feature>
<keyword evidence="5" id="KW-1133">Transmembrane helix</keyword>
<dbReference type="Pfam" id="PF23344">
    <property type="entry name" value="ZP-N"/>
    <property type="match status" value="1"/>
</dbReference>
<dbReference type="PaxDb" id="8030-ENSSSAP00000102953"/>
<organism evidence="8 9">
    <name type="scientific">Salmo salar</name>
    <name type="common">Atlantic salmon</name>
    <dbReference type="NCBI Taxonomy" id="8030"/>
    <lineage>
        <taxon>Eukaryota</taxon>
        <taxon>Metazoa</taxon>
        <taxon>Chordata</taxon>
        <taxon>Craniata</taxon>
        <taxon>Vertebrata</taxon>
        <taxon>Euteleostomi</taxon>
        <taxon>Actinopterygii</taxon>
        <taxon>Neopterygii</taxon>
        <taxon>Teleostei</taxon>
        <taxon>Protacanthopterygii</taxon>
        <taxon>Salmoniformes</taxon>
        <taxon>Salmonidae</taxon>
        <taxon>Salmoninae</taxon>
        <taxon>Salmo</taxon>
    </lineage>
</organism>
<evidence type="ECO:0000259" key="7">
    <source>
        <dbReference type="PROSITE" id="PS51034"/>
    </source>
</evidence>
<evidence type="ECO:0000313" key="8">
    <source>
        <dbReference type="Proteomes" id="UP001652741"/>
    </source>
</evidence>
<evidence type="ECO:0000313" key="9">
    <source>
        <dbReference type="RefSeq" id="XP_014035547.2"/>
    </source>
</evidence>
<gene>
    <name evidence="9" type="primary">LOC106589754</name>
</gene>
<evidence type="ECO:0000256" key="6">
    <source>
        <dbReference type="SAM" id="SignalP"/>
    </source>
</evidence>
<evidence type="ECO:0000256" key="3">
    <source>
        <dbReference type="ARBA" id="ARBA00023180"/>
    </source>
</evidence>
<dbReference type="Gene3D" id="2.60.40.4100">
    <property type="entry name" value="Zona pellucida, ZP-C domain"/>
    <property type="match status" value="1"/>
</dbReference>
<dbReference type="RefSeq" id="XP_014035547.2">
    <property type="nucleotide sequence ID" value="XM_014180072.2"/>
</dbReference>
<dbReference type="Proteomes" id="UP001652741">
    <property type="component" value="Chromosome ssa28"/>
</dbReference>
<feature type="domain" description="ZP" evidence="7">
    <location>
        <begin position="113"/>
        <end position="358"/>
    </location>
</feature>
<dbReference type="KEGG" id="sasa:106589754"/>
<feature type="signal peptide" evidence="6">
    <location>
        <begin position="1"/>
        <end position="21"/>
    </location>
</feature>
<dbReference type="PANTHER" id="PTHR14002">
    <property type="entry name" value="ENDOGLIN/TGF-BETA RECEPTOR TYPE III"/>
    <property type="match status" value="1"/>
</dbReference>
<keyword evidence="5" id="KW-0472">Membrane</keyword>
<dbReference type="PANTHER" id="PTHR14002:SF59">
    <property type="entry name" value="CUB AND ZONA PELLUCIDA-LIKE DOMAIN-CONTAINING PROTEIN 1-RELATED"/>
    <property type="match status" value="1"/>
</dbReference>
<dbReference type="InterPro" id="IPR001507">
    <property type="entry name" value="ZP_dom"/>
</dbReference>
<name>A0A1S3Q6L9_SALSA</name>
<evidence type="ECO:0000256" key="2">
    <source>
        <dbReference type="ARBA" id="ARBA00023157"/>
    </source>
</evidence>
<dbReference type="AlphaFoldDB" id="A0A1S3Q6L9"/>
<proteinExistence type="predicted"/>
<dbReference type="InterPro" id="IPR048290">
    <property type="entry name" value="ZP_chr"/>
</dbReference>
<dbReference type="Gene3D" id="2.60.40.3210">
    <property type="entry name" value="Zona pellucida, ZP-N domain"/>
    <property type="match status" value="1"/>
</dbReference>
<dbReference type="PROSITE" id="PS51034">
    <property type="entry name" value="ZP_2"/>
    <property type="match status" value="1"/>
</dbReference>
<evidence type="ECO:0000256" key="1">
    <source>
        <dbReference type="ARBA" id="ARBA00022729"/>
    </source>
</evidence>
<evidence type="ECO:0000256" key="4">
    <source>
        <dbReference type="SAM" id="MobiDB-lite"/>
    </source>
</evidence>
<dbReference type="InterPro" id="IPR055356">
    <property type="entry name" value="ZP-N"/>
</dbReference>
<feature type="compositionally biased region" description="Polar residues" evidence="4">
    <location>
        <begin position="32"/>
        <end position="51"/>
    </location>
</feature>
<keyword evidence="5" id="KW-0812">Transmembrane</keyword>
<keyword evidence="2" id="KW-1015">Disulfide bond</keyword>
<keyword evidence="1 6" id="KW-0732">Signal</keyword>
<dbReference type="InterPro" id="IPR042235">
    <property type="entry name" value="ZP-C_dom"/>
</dbReference>
<evidence type="ECO:0000256" key="5">
    <source>
        <dbReference type="SAM" id="Phobius"/>
    </source>
</evidence>
<feature type="compositionally biased region" description="Low complexity" evidence="4">
    <location>
        <begin position="52"/>
        <end position="102"/>
    </location>
</feature>
<dbReference type="Pfam" id="PF00100">
    <property type="entry name" value="Zona_pellucida"/>
    <property type="match status" value="1"/>
</dbReference>
<keyword evidence="8" id="KW-1185">Reference proteome</keyword>
<accession>A0A1S3Q6L9</accession>
<dbReference type="SMART" id="SM00241">
    <property type="entry name" value="ZP"/>
    <property type="match status" value="1"/>
</dbReference>
<dbReference type="Bgee" id="ENSSSAG00000075451">
    <property type="expression patterns" value="Expressed in pharyngeal gill and 19 other cell types or tissues"/>
</dbReference>
<feature type="region of interest" description="Disordered" evidence="4">
    <location>
        <begin position="32"/>
        <end position="102"/>
    </location>
</feature>
<feature type="chain" id="PRO_5045035493" evidence="6">
    <location>
        <begin position="22"/>
        <end position="436"/>
    </location>
</feature>
<dbReference type="InterPro" id="IPR055355">
    <property type="entry name" value="ZP-C"/>
</dbReference>
<sequence>MKKTVFLIILLSGLCPTVTKATTMVQTMEPVTTQPQTMEPVATQPQTTEPVATQPQTTEPVATQPQTTEPVTTQPQTTEPVATQPQTTEPVTTQPQTTTLPTTGVTVSKASVVCNETSMTVAVEKASIVGLYEDHLRLNDPSCSLSSNSSHVFRTLALNTCGTQLEEEEDNLIFRNEITSFEDSSAVITKGEEMEIEFWCVYPKKGNVSLEFLAHKIPYIFREKGFGKFTYQFEFYHSSSFNRMVDPSSYPVEVELKEMVYMEITSTSSVPNTEMFVESCMATPTDNPNDPEHYSIIQNGCKKDETVQIYSSSQSQFHFAMEAFKFIGMHDQVFISCAVVLCETGNTNTRCAQGCINGTTATTPQHRQEREATLETNPHYISQGPLRVRRRADTKAADVTLNLNLLFIAGSFLAAVAMVCGVVMYRSRESKDKYQP</sequence>
<reference evidence="9" key="1">
    <citation type="submission" date="2025-08" db="UniProtKB">
        <authorList>
            <consortium name="RefSeq"/>
        </authorList>
    </citation>
    <scope>IDENTIFICATION</scope>
</reference>
<dbReference type="GeneID" id="106589754"/>